<dbReference type="AlphaFoldDB" id="F0WHX5"/>
<dbReference type="HOGENOM" id="CLU_3072661_0_0_1"/>
<accession>F0WHX5</accession>
<sequence>MLFSAPTHGIVCFHTISRVQLLESRPIVERILRTSDIFSRILYGRFLTRFRPL</sequence>
<dbReference type="EMBL" id="FR824150">
    <property type="protein sequence ID" value="CCA20851.1"/>
    <property type="molecule type" value="Genomic_DNA"/>
</dbReference>
<reference evidence="1" key="2">
    <citation type="submission" date="2011-02" db="EMBL/GenBank/DDBJ databases">
        <authorList>
            <person name="MacLean D."/>
        </authorList>
    </citation>
    <scope>NUCLEOTIDE SEQUENCE</scope>
</reference>
<evidence type="ECO:0000313" key="1">
    <source>
        <dbReference type="EMBL" id="CCA20851.1"/>
    </source>
</evidence>
<organism evidence="1">
    <name type="scientific">Albugo laibachii Nc14</name>
    <dbReference type="NCBI Taxonomy" id="890382"/>
    <lineage>
        <taxon>Eukaryota</taxon>
        <taxon>Sar</taxon>
        <taxon>Stramenopiles</taxon>
        <taxon>Oomycota</taxon>
        <taxon>Peronosporomycetes</taxon>
        <taxon>Albuginales</taxon>
        <taxon>Albuginaceae</taxon>
        <taxon>Albugo</taxon>
    </lineage>
</organism>
<name>F0WHX5_9STRA</name>
<proteinExistence type="predicted"/>
<protein>
    <submittedName>
        <fullName evidence="1">AlNc14C105G6181 protein</fullName>
    </submittedName>
</protein>
<reference evidence="1" key="1">
    <citation type="journal article" date="2011" name="PLoS Biol.">
        <title>Gene gain and loss during evolution of obligate parasitism in the white rust pathogen of Arabidopsis thaliana.</title>
        <authorList>
            <person name="Kemen E."/>
            <person name="Gardiner A."/>
            <person name="Schultz-Larsen T."/>
            <person name="Kemen A.C."/>
            <person name="Balmuth A.L."/>
            <person name="Robert-Seilaniantz A."/>
            <person name="Bailey K."/>
            <person name="Holub E."/>
            <person name="Studholme D.J."/>
            <person name="Maclean D."/>
            <person name="Jones J.D."/>
        </authorList>
    </citation>
    <scope>NUCLEOTIDE SEQUENCE</scope>
</reference>
<gene>
    <name evidence="1" type="primary">AlNc14C105G6181</name>
    <name evidence="1" type="ORF">ALNC14_069940</name>
</gene>